<gene>
    <name evidence="2" type="ORF">UV76_C0004G0037</name>
</gene>
<dbReference type="InterPro" id="IPR015797">
    <property type="entry name" value="NUDIX_hydrolase-like_dom_sf"/>
</dbReference>
<protein>
    <submittedName>
        <fullName evidence="2">NUDIX hydrolase</fullName>
    </submittedName>
</protein>
<evidence type="ECO:0000313" key="2">
    <source>
        <dbReference type="EMBL" id="KKT01005.1"/>
    </source>
</evidence>
<dbReference type="EMBL" id="LCFS01000004">
    <property type="protein sequence ID" value="KKT01005.1"/>
    <property type="molecule type" value="Genomic_DNA"/>
</dbReference>
<reference evidence="2 3" key="1">
    <citation type="journal article" date="2015" name="Nature">
        <title>rRNA introns, odd ribosomes, and small enigmatic genomes across a large radiation of phyla.</title>
        <authorList>
            <person name="Brown C.T."/>
            <person name="Hug L.A."/>
            <person name="Thomas B.C."/>
            <person name="Sharon I."/>
            <person name="Castelle C.J."/>
            <person name="Singh A."/>
            <person name="Wilkins M.J."/>
            <person name="Williams K.H."/>
            <person name="Banfield J.F."/>
        </authorList>
    </citation>
    <scope>NUCLEOTIDE SEQUENCE [LARGE SCALE GENOMIC DNA]</scope>
</reference>
<dbReference type="Pfam" id="PF00293">
    <property type="entry name" value="NUDIX"/>
    <property type="match status" value="1"/>
</dbReference>
<dbReference type="GO" id="GO:0016787">
    <property type="term" value="F:hydrolase activity"/>
    <property type="evidence" value="ECO:0007669"/>
    <property type="project" value="UniProtKB-KW"/>
</dbReference>
<keyword evidence="2" id="KW-0378">Hydrolase</keyword>
<accession>A0A0G1DTM6</accession>
<dbReference type="PROSITE" id="PS51462">
    <property type="entry name" value="NUDIX"/>
    <property type="match status" value="1"/>
</dbReference>
<evidence type="ECO:0000259" key="1">
    <source>
        <dbReference type="PROSITE" id="PS51462"/>
    </source>
</evidence>
<dbReference type="AlphaFoldDB" id="A0A0G1DTM6"/>
<evidence type="ECO:0000313" key="3">
    <source>
        <dbReference type="Proteomes" id="UP000034646"/>
    </source>
</evidence>
<proteinExistence type="predicted"/>
<dbReference type="InterPro" id="IPR000086">
    <property type="entry name" value="NUDIX_hydrolase_dom"/>
</dbReference>
<dbReference type="Gene3D" id="3.90.79.10">
    <property type="entry name" value="Nucleoside Triphosphate Pyrophosphohydrolase"/>
    <property type="match status" value="1"/>
</dbReference>
<feature type="domain" description="Nudix hydrolase" evidence="1">
    <location>
        <begin position="39"/>
        <end position="196"/>
    </location>
</feature>
<name>A0A0G1DTM6_9BACT</name>
<dbReference type="SUPFAM" id="SSF55811">
    <property type="entry name" value="Nudix"/>
    <property type="match status" value="1"/>
</dbReference>
<organism evidence="2 3">
    <name type="scientific">Candidatus Nomurabacteria bacterium GW2011_GWA2_43_15</name>
    <dbReference type="NCBI Taxonomy" id="1618738"/>
    <lineage>
        <taxon>Bacteria</taxon>
        <taxon>Candidatus Nomuraibacteriota</taxon>
    </lineage>
</organism>
<dbReference type="STRING" id="1618738.UV76_C0004G0037"/>
<sequence>MTENIKVFNLDGNFIGVQDRATFYKEIKDEFKRTGKITRKIESIRILLLNSKGRIYLQKRSSTKKENANLYDKTIGGHISNSETKSVTVIKECAEELGFPAVVLSEEEFNDSISSLDLSVVGVLKQVSESQNFLSVRKTEDGDFLQPFITYFYIGYYDGSITFKDGESSGLETFSIEELLKELKKNPEKFTDDLKYMVENYKEYLIPLKKD</sequence>
<comment type="caution">
    <text evidence="2">The sequence shown here is derived from an EMBL/GenBank/DDBJ whole genome shotgun (WGS) entry which is preliminary data.</text>
</comment>
<dbReference type="Proteomes" id="UP000034646">
    <property type="component" value="Unassembled WGS sequence"/>
</dbReference>